<dbReference type="FunFam" id="1.10.510.10:FF:000358">
    <property type="entry name" value="Putative leucine-rich repeat receptor-like serine/threonine-protein kinase"/>
    <property type="match status" value="1"/>
</dbReference>
<comment type="catalytic activity">
    <reaction evidence="20">
        <text>L-threonyl-[protein] + ATP = O-phospho-L-threonyl-[protein] + ADP + H(+)</text>
        <dbReference type="Rhea" id="RHEA:46608"/>
        <dbReference type="Rhea" id="RHEA-COMP:11060"/>
        <dbReference type="Rhea" id="RHEA-COMP:11605"/>
        <dbReference type="ChEBI" id="CHEBI:15378"/>
        <dbReference type="ChEBI" id="CHEBI:30013"/>
        <dbReference type="ChEBI" id="CHEBI:30616"/>
        <dbReference type="ChEBI" id="CHEBI:61977"/>
        <dbReference type="ChEBI" id="CHEBI:456216"/>
        <dbReference type="EC" id="2.7.11.1"/>
    </reaction>
</comment>
<comment type="function">
    <text evidence="22">Receptor kinase that detects X.oryzae pv. oryzae protein Ax21 to promote innate immunity. Following X.oryzae pv. oryzae protein Ax21 detection, undergoes cleavage, releasing the processed protein kinase Xa21 chain.</text>
</comment>
<evidence type="ECO:0000256" key="5">
    <source>
        <dbReference type="ARBA" id="ARBA00022475"/>
    </source>
</evidence>
<dbReference type="PROSITE" id="PS50011">
    <property type="entry name" value="PROTEIN_KINASE_DOM"/>
    <property type="match status" value="1"/>
</dbReference>
<keyword evidence="8" id="KW-0433">Leucine-rich repeat</keyword>
<reference evidence="29" key="2">
    <citation type="journal article" date="2017" name="Nat. Plants">
        <title>The Aegilops tauschii genome reveals multiple impacts of transposons.</title>
        <authorList>
            <person name="Zhao G."/>
            <person name="Zou C."/>
            <person name="Li K."/>
            <person name="Wang K."/>
            <person name="Li T."/>
            <person name="Gao L."/>
            <person name="Zhang X."/>
            <person name="Wang H."/>
            <person name="Yang Z."/>
            <person name="Liu X."/>
            <person name="Jiang W."/>
            <person name="Mao L."/>
            <person name="Kong X."/>
            <person name="Jiao Y."/>
            <person name="Jia J."/>
        </authorList>
    </citation>
    <scope>NUCLEOTIDE SEQUENCE [LARGE SCALE GENOMIC DNA]</scope>
    <source>
        <strain evidence="29">cv. AL8/78</strain>
    </source>
</reference>
<organism evidence="28 29">
    <name type="scientific">Aegilops tauschii subsp. strangulata</name>
    <name type="common">Goatgrass</name>
    <dbReference type="NCBI Taxonomy" id="200361"/>
    <lineage>
        <taxon>Eukaryota</taxon>
        <taxon>Viridiplantae</taxon>
        <taxon>Streptophyta</taxon>
        <taxon>Embryophyta</taxon>
        <taxon>Tracheophyta</taxon>
        <taxon>Spermatophyta</taxon>
        <taxon>Magnoliopsida</taxon>
        <taxon>Liliopsida</taxon>
        <taxon>Poales</taxon>
        <taxon>Poaceae</taxon>
        <taxon>BOP clade</taxon>
        <taxon>Pooideae</taxon>
        <taxon>Triticodae</taxon>
        <taxon>Triticeae</taxon>
        <taxon>Triticinae</taxon>
        <taxon>Aegilops</taxon>
    </lineage>
</organism>
<keyword evidence="12" id="KW-0677">Repeat</keyword>
<evidence type="ECO:0000256" key="1">
    <source>
        <dbReference type="ARBA" id="ARBA00004162"/>
    </source>
</evidence>
<dbReference type="GO" id="GO:0005524">
    <property type="term" value="F:ATP binding"/>
    <property type="evidence" value="ECO:0007669"/>
    <property type="project" value="UniProtKB-UniRule"/>
</dbReference>
<dbReference type="SMART" id="SM00369">
    <property type="entry name" value="LRR_TYP"/>
    <property type="match status" value="8"/>
</dbReference>
<dbReference type="FunFam" id="3.80.10.10:FF:000275">
    <property type="entry name" value="Leucine-rich repeat receptor-like protein kinase"/>
    <property type="match status" value="1"/>
</dbReference>
<dbReference type="InterPro" id="IPR011009">
    <property type="entry name" value="Kinase-like_dom_sf"/>
</dbReference>
<dbReference type="InterPro" id="IPR001611">
    <property type="entry name" value="Leu-rich_rpt"/>
</dbReference>
<dbReference type="PANTHER" id="PTHR27008">
    <property type="entry name" value="OS04G0122200 PROTEIN"/>
    <property type="match status" value="1"/>
</dbReference>
<accession>A0A453TAX1</accession>
<dbReference type="InterPro" id="IPR000719">
    <property type="entry name" value="Prot_kinase_dom"/>
</dbReference>
<evidence type="ECO:0000256" key="2">
    <source>
        <dbReference type="ARBA" id="ARBA00004389"/>
    </source>
</evidence>
<dbReference type="FunFam" id="3.30.200.20:FF:000432">
    <property type="entry name" value="LRR receptor-like serine/threonine-protein kinase EFR"/>
    <property type="match status" value="1"/>
</dbReference>
<dbReference type="InterPro" id="IPR013210">
    <property type="entry name" value="LRR_N_plant-typ"/>
</dbReference>
<dbReference type="Pfam" id="PF13855">
    <property type="entry name" value="LRR_8"/>
    <property type="match status" value="2"/>
</dbReference>
<feature type="transmembrane region" description="Helical" evidence="26">
    <location>
        <begin position="708"/>
        <end position="730"/>
    </location>
</feature>
<dbReference type="InterPro" id="IPR003591">
    <property type="entry name" value="Leu-rich_rpt_typical-subtyp"/>
</dbReference>
<keyword evidence="6" id="KW-0723">Serine/threonine-protein kinase</keyword>
<dbReference type="PANTHER" id="PTHR27008:SF589">
    <property type="entry name" value="PROTEIN KINASE DOMAIN-CONTAINING PROTEIN"/>
    <property type="match status" value="1"/>
</dbReference>
<dbReference type="SUPFAM" id="SSF52058">
    <property type="entry name" value="L domain-like"/>
    <property type="match status" value="2"/>
</dbReference>
<dbReference type="EC" id="2.7.11.1" evidence="4"/>
<keyword evidence="14" id="KW-0418">Kinase</keyword>
<feature type="binding site" evidence="25">
    <location>
        <position position="793"/>
    </location>
    <ligand>
        <name>ATP</name>
        <dbReference type="ChEBI" id="CHEBI:30616"/>
    </ligand>
</feature>
<dbReference type="InterPro" id="IPR017441">
    <property type="entry name" value="Protein_kinase_ATP_BS"/>
</dbReference>
<keyword evidence="5" id="KW-1003">Cell membrane</keyword>
<proteinExistence type="inferred from homology"/>
<keyword evidence="7" id="KW-0597">Phosphoprotein</keyword>
<comment type="subcellular location">
    <subcellularLocation>
        <location evidence="1">Cell membrane</location>
        <topology evidence="1">Single-pass membrane protein</topology>
    </subcellularLocation>
    <subcellularLocation>
        <location evidence="2">Endoplasmic reticulum membrane</location>
        <topology evidence="2">Single-pass membrane protein</topology>
    </subcellularLocation>
</comment>
<evidence type="ECO:0000256" key="21">
    <source>
        <dbReference type="ARBA" id="ARBA00048679"/>
    </source>
</evidence>
<evidence type="ECO:0000256" key="9">
    <source>
        <dbReference type="ARBA" id="ARBA00022679"/>
    </source>
</evidence>
<evidence type="ECO:0000256" key="12">
    <source>
        <dbReference type="ARBA" id="ARBA00022737"/>
    </source>
</evidence>
<keyword evidence="11" id="KW-0732">Signal</keyword>
<evidence type="ECO:0000256" key="16">
    <source>
        <dbReference type="ARBA" id="ARBA00022989"/>
    </source>
</evidence>
<dbReference type="STRING" id="200361.A0A453TAX1"/>
<evidence type="ECO:0000256" key="18">
    <source>
        <dbReference type="ARBA" id="ARBA00023170"/>
    </source>
</evidence>
<reference evidence="28" key="3">
    <citation type="journal article" date="2017" name="Nature">
        <title>Genome sequence of the progenitor of the wheat D genome Aegilops tauschii.</title>
        <authorList>
            <person name="Luo M.C."/>
            <person name="Gu Y.Q."/>
            <person name="Puiu D."/>
            <person name="Wang H."/>
            <person name="Twardziok S.O."/>
            <person name="Deal K.R."/>
            <person name="Huo N."/>
            <person name="Zhu T."/>
            <person name="Wang L."/>
            <person name="Wang Y."/>
            <person name="McGuire P.E."/>
            <person name="Liu S."/>
            <person name="Long H."/>
            <person name="Ramasamy R.K."/>
            <person name="Rodriguez J.C."/>
            <person name="Van S.L."/>
            <person name="Yuan L."/>
            <person name="Wang Z."/>
            <person name="Xia Z."/>
            <person name="Xiao L."/>
            <person name="Anderson O.D."/>
            <person name="Ouyang S."/>
            <person name="Liang Y."/>
            <person name="Zimin A.V."/>
            <person name="Pertea G."/>
            <person name="Qi P."/>
            <person name="Bennetzen J.L."/>
            <person name="Dai X."/>
            <person name="Dawson M.W."/>
            <person name="Muller H.G."/>
            <person name="Kugler K."/>
            <person name="Rivarola-Duarte L."/>
            <person name="Spannagl M."/>
            <person name="Mayer K.F.X."/>
            <person name="Lu F.H."/>
            <person name="Bevan M.W."/>
            <person name="Leroy P."/>
            <person name="Li P."/>
            <person name="You F.M."/>
            <person name="Sun Q."/>
            <person name="Liu Z."/>
            <person name="Lyons E."/>
            <person name="Wicker T."/>
            <person name="Salzberg S.L."/>
            <person name="Devos K.M."/>
            <person name="Dvorak J."/>
        </authorList>
    </citation>
    <scope>NUCLEOTIDE SEQUENCE [LARGE SCALE GENOMIC DNA]</scope>
    <source>
        <strain evidence="28">cv. AL8/78</strain>
    </source>
</reference>
<evidence type="ECO:0000256" key="8">
    <source>
        <dbReference type="ARBA" id="ARBA00022614"/>
    </source>
</evidence>
<dbReference type="FunFam" id="3.80.10.10:FF:000233">
    <property type="entry name" value="Leucine-rich repeat receptor-like protein kinase TDR"/>
    <property type="match status" value="1"/>
</dbReference>
<dbReference type="GO" id="GO:0005886">
    <property type="term" value="C:plasma membrane"/>
    <property type="evidence" value="ECO:0007669"/>
    <property type="project" value="UniProtKB-SubCell"/>
</dbReference>
<feature type="domain" description="Protein kinase" evidence="27">
    <location>
        <begin position="766"/>
        <end position="1066"/>
    </location>
</feature>
<dbReference type="InterPro" id="IPR008271">
    <property type="entry name" value="Ser/Thr_kinase_AS"/>
</dbReference>
<evidence type="ECO:0000256" key="13">
    <source>
        <dbReference type="ARBA" id="ARBA00022741"/>
    </source>
</evidence>
<evidence type="ECO:0000256" key="26">
    <source>
        <dbReference type="SAM" id="Phobius"/>
    </source>
</evidence>
<dbReference type="Gene3D" id="3.30.200.20">
    <property type="entry name" value="Phosphorylase Kinase, domain 1"/>
    <property type="match status" value="1"/>
</dbReference>
<dbReference type="Pfam" id="PF00560">
    <property type="entry name" value="LRR_1"/>
    <property type="match status" value="5"/>
</dbReference>
<dbReference type="SUPFAM" id="SSF56112">
    <property type="entry name" value="Protein kinase-like (PK-like)"/>
    <property type="match status" value="1"/>
</dbReference>
<protein>
    <recommendedName>
        <fullName evidence="24">Receptor kinase-like protein Xa21</fullName>
        <ecNumber evidence="4">2.7.11.1</ecNumber>
    </recommendedName>
</protein>
<evidence type="ECO:0000256" key="23">
    <source>
        <dbReference type="ARBA" id="ARBA00056628"/>
    </source>
</evidence>
<comment type="function">
    <text evidence="23">The processed protein kinase Xa21 chain released by protein cleavage after X.oryzae pv. oryzae protein Ax21 detection translocates into the nucleus where it can bind and regulate WRKY62, a transcription factor. Confers resistance to the bacterial pathogen X.oryzae pv. oryzae (Xoo).</text>
</comment>
<reference evidence="28" key="4">
    <citation type="submission" date="2019-03" db="UniProtKB">
        <authorList>
            <consortium name="EnsemblPlants"/>
        </authorList>
    </citation>
    <scope>IDENTIFICATION</scope>
</reference>
<keyword evidence="13 25" id="KW-0547">Nucleotide-binding</keyword>
<evidence type="ECO:0000256" key="14">
    <source>
        <dbReference type="ARBA" id="ARBA00022777"/>
    </source>
</evidence>
<dbReference type="AlphaFoldDB" id="A0A453TAX1"/>
<evidence type="ECO:0000256" key="17">
    <source>
        <dbReference type="ARBA" id="ARBA00023136"/>
    </source>
</evidence>
<evidence type="ECO:0000313" key="29">
    <source>
        <dbReference type="Proteomes" id="UP000015105"/>
    </source>
</evidence>
<evidence type="ECO:0000259" key="27">
    <source>
        <dbReference type="PROSITE" id="PS50011"/>
    </source>
</evidence>
<evidence type="ECO:0000256" key="11">
    <source>
        <dbReference type="ARBA" id="ARBA00022729"/>
    </source>
</evidence>
<name>A0A453TAX1_AEGTS</name>
<dbReference type="Pfam" id="PF08263">
    <property type="entry name" value="LRRNT_2"/>
    <property type="match status" value="1"/>
</dbReference>
<dbReference type="GO" id="GO:0004674">
    <property type="term" value="F:protein serine/threonine kinase activity"/>
    <property type="evidence" value="ECO:0007669"/>
    <property type="project" value="UniProtKB-KW"/>
</dbReference>
<evidence type="ECO:0000256" key="3">
    <source>
        <dbReference type="ARBA" id="ARBA00008684"/>
    </source>
</evidence>
<keyword evidence="16 26" id="KW-1133">Transmembrane helix</keyword>
<keyword evidence="17 26" id="KW-0472">Membrane</keyword>
<evidence type="ECO:0000256" key="10">
    <source>
        <dbReference type="ARBA" id="ARBA00022692"/>
    </source>
</evidence>
<dbReference type="InterPro" id="IPR032675">
    <property type="entry name" value="LRR_dom_sf"/>
</dbReference>
<comment type="catalytic activity">
    <reaction evidence="21">
        <text>L-seryl-[protein] + ATP = O-phospho-L-seryl-[protein] + ADP + H(+)</text>
        <dbReference type="Rhea" id="RHEA:17989"/>
        <dbReference type="Rhea" id="RHEA-COMP:9863"/>
        <dbReference type="Rhea" id="RHEA-COMP:11604"/>
        <dbReference type="ChEBI" id="CHEBI:15378"/>
        <dbReference type="ChEBI" id="CHEBI:29999"/>
        <dbReference type="ChEBI" id="CHEBI:30616"/>
        <dbReference type="ChEBI" id="CHEBI:83421"/>
        <dbReference type="ChEBI" id="CHEBI:456216"/>
        <dbReference type="EC" id="2.7.11.1"/>
    </reaction>
</comment>
<comment type="similarity">
    <text evidence="3">Belongs to the protein kinase superfamily. Ser/Thr protein kinase family.</text>
</comment>
<evidence type="ECO:0000256" key="19">
    <source>
        <dbReference type="ARBA" id="ARBA00023180"/>
    </source>
</evidence>
<evidence type="ECO:0000313" key="28">
    <source>
        <dbReference type="EnsemblPlants" id="AET7Gv21323100.11"/>
    </source>
</evidence>
<dbReference type="Pfam" id="PF00069">
    <property type="entry name" value="Pkinase"/>
    <property type="match status" value="1"/>
</dbReference>
<sequence>FGKADQVALMICTKERRRERKEPPTRINARQQTMRWMGTPLPPRLVGIRWLVLLLLSTMGETRADDGDERALQAFKERISDHSGALASWNRSISYCAWEGVTCSRRHRSRVVALDLNSQGLAGTISPAIGNLTFLQMLNLSFNPLYGEIPPSIGSLRRLKYLGLQGNMITGVIPSNISRCTSLRLMTITNNKGLQGSIPSEIGNMQSLHVLQLYNNSLTGNIPSSLGNLSRLAILSLAANHLEGSIPEGIGNNPHLVFLQLAMNNLSGLFPLSLYNQSSLYMFFVTDNNLHGRLPAHLGRSLPSIQQFGFGNNRFTGVVPPSLTNISRLQLFDVANNGFSGVVPSDLGKLQYLRWFNLVGNMFEANNEQEWQFFTSLTNCSRLQLMSIEQNRISGHLPTSLSNLSTNIQELNIFANNISGTIPSDIGNLIGLEVLVLGRNLLTGIIPESIGKLIHLKELYLGYNNLSGFIPSTIGNLTGLSKFGASINGLEGPVPSSIGKLTKLSQLGLSRNHLNGSIPSEIMQLPSMSIYLALSYNLLEGPLPSEVGNLVNLGQLLLSGNRLSGKIPATIGGCVVLETLLMDGNSFEGNIPPSLKNIKGLTILNLTNNKLNGSIPHDLSKITSLQELYLAHNDLSGPIPELLGNSTSLFHLDISFNNLRGEVPKQGIFGNLTGLSIVGNNELCGGIPQLQLPRCPSSKKSLPKSLRIVVPTAGGILVLLAALALAVFLYRKFRSGLRKELLSPQTIMIDLPMVSYNDILKATDGFSEANLLGKGRYGTVYKGTLENFTAAVKVFNLQQSGSYKSFLDECKALRRVRHRCLVKIITCCSSINHQGQDFRALVFELMPNFSLDRWIHPDIESQNRMGTLSLSQRLDIAVDLVDAIDYLHNGCQPSIIHCDLKPSNILLTEDMRARVGDFGIARILKEAASEASASSLSSMGIRGSIGYVAPEYGEGLPVSTYGDAYSLGITLIEMFTGRCPTDDMFRDGLTLQRFAEAAGLPGNVMVIADSNIWLHDEANNSADAEHITRARECLAAIIQLGILCSKQLPRERMSTSDAAAEMHAIRDAYISNQR</sequence>
<dbReference type="GO" id="GO:0009791">
    <property type="term" value="P:post-embryonic development"/>
    <property type="evidence" value="ECO:0007669"/>
    <property type="project" value="UniProtKB-ARBA"/>
</dbReference>
<dbReference type="Proteomes" id="UP000015105">
    <property type="component" value="Chromosome 7D"/>
</dbReference>
<dbReference type="Gene3D" id="1.10.510.10">
    <property type="entry name" value="Transferase(Phosphotransferase) domain 1"/>
    <property type="match status" value="1"/>
</dbReference>
<evidence type="ECO:0000256" key="24">
    <source>
        <dbReference type="ARBA" id="ARBA00072040"/>
    </source>
</evidence>
<dbReference type="FunFam" id="3.80.10.10:FF:000041">
    <property type="entry name" value="LRR receptor-like serine/threonine-protein kinase ERECTA"/>
    <property type="match status" value="1"/>
</dbReference>
<keyword evidence="10 26" id="KW-0812">Transmembrane</keyword>
<dbReference type="PROSITE" id="PS00108">
    <property type="entry name" value="PROTEIN_KINASE_ST"/>
    <property type="match status" value="1"/>
</dbReference>
<dbReference type="InterPro" id="IPR051809">
    <property type="entry name" value="Plant_receptor-like_S/T_kinase"/>
</dbReference>
<evidence type="ECO:0000256" key="25">
    <source>
        <dbReference type="PROSITE-ProRule" id="PRU10141"/>
    </source>
</evidence>
<evidence type="ECO:0000256" key="20">
    <source>
        <dbReference type="ARBA" id="ARBA00047899"/>
    </source>
</evidence>
<dbReference type="SMART" id="SM00220">
    <property type="entry name" value="S_TKc"/>
    <property type="match status" value="1"/>
</dbReference>
<reference evidence="28" key="5">
    <citation type="journal article" date="2021" name="G3 (Bethesda)">
        <title>Aegilops tauschii genome assembly Aet v5.0 features greater sequence contiguity and improved annotation.</title>
        <authorList>
            <person name="Wang L."/>
            <person name="Zhu T."/>
            <person name="Rodriguez J.C."/>
            <person name="Deal K.R."/>
            <person name="Dubcovsky J."/>
            <person name="McGuire P.E."/>
            <person name="Lux T."/>
            <person name="Spannagl M."/>
            <person name="Mayer K.F.X."/>
            <person name="Baldrich P."/>
            <person name="Meyers B.C."/>
            <person name="Huo N."/>
            <person name="Gu Y.Q."/>
            <person name="Zhou H."/>
            <person name="Devos K.M."/>
            <person name="Bennetzen J.L."/>
            <person name="Unver T."/>
            <person name="Budak H."/>
            <person name="Gulick P.J."/>
            <person name="Galiba G."/>
            <person name="Kalapos B."/>
            <person name="Nelson D.R."/>
            <person name="Li P."/>
            <person name="You F.M."/>
            <person name="Luo M.C."/>
            <person name="Dvorak J."/>
        </authorList>
    </citation>
    <scope>NUCLEOTIDE SEQUENCE [LARGE SCALE GENOMIC DNA]</scope>
    <source>
        <strain evidence="28">cv. AL8/78</strain>
    </source>
</reference>
<dbReference type="GO" id="GO:0005789">
    <property type="term" value="C:endoplasmic reticulum membrane"/>
    <property type="evidence" value="ECO:0007669"/>
    <property type="project" value="UniProtKB-SubCell"/>
</dbReference>
<evidence type="ECO:0000256" key="15">
    <source>
        <dbReference type="ARBA" id="ARBA00022840"/>
    </source>
</evidence>
<keyword evidence="15 25" id="KW-0067">ATP-binding</keyword>
<keyword evidence="18" id="KW-0675">Receptor</keyword>
<keyword evidence="19" id="KW-0325">Glycoprotein</keyword>
<evidence type="ECO:0000256" key="6">
    <source>
        <dbReference type="ARBA" id="ARBA00022527"/>
    </source>
</evidence>
<dbReference type="Gene3D" id="3.80.10.10">
    <property type="entry name" value="Ribonuclease Inhibitor"/>
    <property type="match status" value="4"/>
</dbReference>
<reference evidence="29" key="1">
    <citation type="journal article" date="2014" name="Science">
        <title>Ancient hybridizations among the ancestral genomes of bread wheat.</title>
        <authorList>
            <consortium name="International Wheat Genome Sequencing Consortium,"/>
            <person name="Marcussen T."/>
            <person name="Sandve S.R."/>
            <person name="Heier L."/>
            <person name="Spannagl M."/>
            <person name="Pfeifer M."/>
            <person name="Jakobsen K.S."/>
            <person name="Wulff B.B."/>
            <person name="Steuernagel B."/>
            <person name="Mayer K.F."/>
            <person name="Olsen O.A."/>
        </authorList>
    </citation>
    <scope>NUCLEOTIDE SEQUENCE [LARGE SCALE GENOMIC DNA]</scope>
    <source>
        <strain evidence="29">cv. AL8/78</strain>
    </source>
</reference>
<evidence type="ECO:0000256" key="4">
    <source>
        <dbReference type="ARBA" id="ARBA00012513"/>
    </source>
</evidence>
<keyword evidence="29" id="KW-1185">Reference proteome</keyword>
<dbReference type="EnsemblPlants" id="AET7Gv21323100.11">
    <property type="protein sequence ID" value="AET7Gv21323100.11"/>
    <property type="gene ID" value="AET7Gv21323100"/>
</dbReference>
<dbReference type="PROSITE" id="PS00107">
    <property type="entry name" value="PROTEIN_KINASE_ATP"/>
    <property type="match status" value="1"/>
</dbReference>
<keyword evidence="9" id="KW-0808">Transferase</keyword>
<evidence type="ECO:0000256" key="22">
    <source>
        <dbReference type="ARBA" id="ARBA00054320"/>
    </source>
</evidence>
<dbReference type="Gramene" id="AET7Gv21323100.11">
    <property type="protein sequence ID" value="AET7Gv21323100.11"/>
    <property type="gene ID" value="AET7Gv21323100"/>
</dbReference>
<evidence type="ECO:0000256" key="7">
    <source>
        <dbReference type="ARBA" id="ARBA00022553"/>
    </source>
</evidence>